<dbReference type="Gene3D" id="3.30.1330.10">
    <property type="entry name" value="PurM-like, N-terminal domain"/>
    <property type="match status" value="1"/>
</dbReference>
<gene>
    <name evidence="4" type="ORF">Clopa_1454</name>
</gene>
<evidence type="ECO:0000313" key="5">
    <source>
        <dbReference type="Proteomes" id="UP000013523"/>
    </source>
</evidence>
<feature type="domain" description="PurM-like C-terminal" evidence="3">
    <location>
        <begin position="151"/>
        <end position="305"/>
    </location>
</feature>
<dbReference type="InterPro" id="IPR036921">
    <property type="entry name" value="PurM-like_N_sf"/>
</dbReference>
<dbReference type="Pfam" id="PF00586">
    <property type="entry name" value="AIRS"/>
    <property type="match status" value="1"/>
</dbReference>
<comment type="similarity">
    <text evidence="1">Belongs to the HypE family.</text>
</comment>
<dbReference type="OrthoDB" id="153904at2"/>
<dbReference type="SUPFAM" id="SSF55326">
    <property type="entry name" value="PurM N-terminal domain-like"/>
    <property type="match status" value="1"/>
</dbReference>
<dbReference type="HOGENOM" id="CLU_041631_0_0_9"/>
<dbReference type="InterPro" id="IPR036676">
    <property type="entry name" value="PurM-like_C_sf"/>
</dbReference>
<evidence type="ECO:0000256" key="1">
    <source>
        <dbReference type="ARBA" id="ARBA00006243"/>
    </source>
</evidence>
<dbReference type="AlphaFoldDB" id="R4K7B5"/>
<dbReference type="Gene3D" id="3.90.650.10">
    <property type="entry name" value="PurM-like C-terminal domain"/>
    <property type="match status" value="1"/>
</dbReference>
<dbReference type="InterPro" id="IPR010918">
    <property type="entry name" value="PurM-like_C_dom"/>
</dbReference>
<proteinExistence type="inferred from homology"/>
<dbReference type="RefSeq" id="WP_015614751.1">
    <property type="nucleotide sequence ID" value="NC_021182.1"/>
</dbReference>
<dbReference type="PANTHER" id="PTHR30303">
    <property type="entry name" value="HYDROGENASE ISOENZYMES FORMATION PROTEIN HYPE"/>
    <property type="match status" value="1"/>
</dbReference>
<dbReference type="InterPro" id="IPR011854">
    <property type="entry name" value="HypE"/>
</dbReference>
<dbReference type="Pfam" id="PF02769">
    <property type="entry name" value="AIRS_C"/>
    <property type="match status" value="1"/>
</dbReference>
<dbReference type="PATRIC" id="fig|86416.3.peg.1452"/>
<organism evidence="4 5">
    <name type="scientific">Clostridium pasteurianum BC1</name>
    <dbReference type="NCBI Taxonomy" id="86416"/>
    <lineage>
        <taxon>Bacteria</taxon>
        <taxon>Bacillati</taxon>
        <taxon>Bacillota</taxon>
        <taxon>Clostridia</taxon>
        <taxon>Eubacteriales</taxon>
        <taxon>Clostridiaceae</taxon>
        <taxon>Clostridium</taxon>
    </lineage>
</organism>
<dbReference type="CDD" id="cd06061">
    <property type="entry name" value="PurM-like1"/>
    <property type="match status" value="1"/>
</dbReference>
<protein>
    <submittedName>
        <fullName evidence="4">Hydrogenase maturation factor</fullName>
    </submittedName>
</protein>
<dbReference type="PIRSF" id="PIRSF005644">
    <property type="entry name" value="Hdrgns_mtr_HypE"/>
    <property type="match status" value="1"/>
</dbReference>
<dbReference type="EMBL" id="CP003261">
    <property type="protein sequence ID" value="AGK96429.1"/>
    <property type="molecule type" value="Genomic_DNA"/>
</dbReference>
<feature type="domain" description="PurM-like N-terminal" evidence="2">
    <location>
        <begin position="33"/>
        <end position="137"/>
    </location>
</feature>
<evidence type="ECO:0000259" key="3">
    <source>
        <dbReference type="Pfam" id="PF02769"/>
    </source>
</evidence>
<dbReference type="PANTHER" id="PTHR30303:SF4">
    <property type="entry name" value="HYDROGENASE EXPRESSION_FORMATION PROTEIN HYPE"/>
    <property type="match status" value="1"/>
</dbReference>
<reference evidence="4 5" key="1">
    <citation type="submission" date="2012-01" db="EMBL/GenBank/DDBJ databases">
        <title>Complete sequence of chromosome of Clostridium pasteurianum BC1.</title>
        <authorList>
            <consortium name="US DOE Joint Genome Institute"/>
            <person name="Lucas S."/>
            <person name="Han J."/>
            <person name="Lapidus A."/>
            <person name="Cheng J.-F."/>
            <person name="Goodwin L."/>
            <person name="Pitluck S."/>
            <person name="Peters L."/>
            <person name="Mikhailova N."/>
            <person name="Teshima H."/>
            <person name="Detter J.C."/>
            <person name="Han C."/>
            <person name="Tapia R."/>
            <person name="Land M."/>
            <person name="Hauser L."/>
            <person name="Kyrpides N."/>
            <person name="Ivanova N."/>
            <person name="Pagani I."/>
            <person name="Dunn J."/>
            <person name="Taghavi S."/>
            <person name="Francis A."/>
            <person name="van der Lelie D."/>
            <person name="Woyke T."/>
        </authorList>
    </citation>
    <scope>NUCLEOTIDE SEQUENCE [LARGE SCALE GENOMIC DNA]</scope>
    <source>
        <strain evidence="4 5">BC1</strain>
    </source>
</reference>
<keyword evidence="5" id="KW-1185">Reference proteome</keyword>
<dbReference type="GO" id="GO:0051604">
    <property type="term" value="P:protein maturation"/>
    <property type="evidence" value="ECO:0007669"/>
    <property type="project" value="TreeGrafter"/>
</dbReference>
<evidence type="ECO:0000259" key="2">
    <source>
        <dbReference type="Pfam" id="PF00586"/>
    </source>
</evidence>
<evidence type="ECO:0000313" key="4">
    <source>
        <dbReference type="EMBL" id="AGK96429.1"/>
    </source>
</evidence>
<name>R4K7B5_CLOPA</name>
<accession>R4K7B5</accession>
<sequence>MKVGKLDSYELQKIIDSNRGIKREDVRIRGGIGEDCSVIEFGDFECVVSTDPITGSENGIGKLAVHINCNDIASCGVEPLGILVTIMAPETSTLTDIKTVMEEISEECKKLNLEILGGHTEVTSAVNRMIVSCTAIGKGKKNSAVSTANAKPGDHIIVTKKLGMEGTFIAINDKFERVNKFLTEEEIEEAKGYIENISVVKEGRICGQAGVNSMHDITEGGVLGALWEVSSASKCGFEVNYDSMPISEVTRKICNEFCVDPLRFISSGSMLITCKDGQKLVDLLKKNSIEAAIIGNITKEKTIIIKDGKEEDVAPPDSDELFKIIN</sequence>
<dbReference type="InterPro" id="IPR016188">
    <property type="entry name" value="PurM-like_N"/>
</dbReference>
<dbReference type="SUPFAM" id="SSF56042">
    <property type="entry name" value="PurM C-terminal domain-like"/>
    <property type="match status" value="1"/>
</dbReference>
<dbReference type="eggNOG" id="COG0309">
    <property type="taxonomic scope" value="Bacteria"/>
</dbReference>
<dbReference type="Proteomes" id="UP000013523">
    <property type="component" value="Chromosome"/>
</dbReference>
<dbReference type="STRING" id="86416.Clopa_1454"/>
<dbReference type="KEGG" id="cpas:Clopa_1454"/>